<evidence type="ECO:0000256" key="2">
    <source>
        <dbReference type="ARBA" id="ARBA00022833"/>
    </source>
</evidence>
<feature type="compositionally biased region" description="Low complexity" evidence="6">
    <location>
        <begin position="319"/>
        <end position="331"/>
    </location>
</feature>
<feature type="compositionally biased region" description="Polar residues" evidence="6">
    <location>
        <begin position="146"/>
        <end position="183"/>
    </location>
</feature>
<evidence type="ECO:0000256" key="3">
    <source>
        <dbReference type="ARBA" id="ARBA00023125"/>
    </source>
</evidence>
<protein>
    <recommendedName>
        <fullName evidence="7">DM domain-containing protein</fullName>
    </recommendedName>
</protein>
<dbReference type="SMART" id="SM00301">
    <property type="entry name" value="DM"/>
    <property type="match status" value="1"/>
</dbReference>
<dbReference type="FunFam" id="4.10.1040.10:FF:000001">
    <property type="entry name" value="doublesex- and mab-3-related transcription factor 1"/>
    <property type="match status" value="1"/>
</dbReference>
<evidence type="ECO:0000313" key="8">
    <source>
        <dbReference type="EMBL" id="CAG9806442.1"/>
    </source>
</evidence>
<keyword evidence="1 5" id="KW-0479">Metal-binding</keyword>
<dbReference type="EMBL" id="OU895879">
    <property type="protein sequence ID" value="CAG9806442.1"/>
    <property type="molecule type" value="Genomic_DNA"/>
</dbReference>
<evidence type="ECO:0000256" key="6">
    <source>
        <dbReference type="SAM" id="MobiDB-lite"/>
    </source>
</evidence>
<evidence type="ECO:0000256" key="1">
    <source>
        <dbReference type="ARBA" id="ARBA00022723"/>
    </source>
</evidence>
<dbReference type="Gene3D" id="1.10.8.10">
    <property type="entry name" value="DNA helicase RuvA subunit, C-terminal domain"/>
    <property type="match status" value="1"/>
</dbReference>
<dbReference type="GO" id="GO:0046872">
    <property type="term" value="F:metal ion binding"/>
    <property type="evidence" value="ECO:0007669"/>
    <property type="project" value="UniProtKB-KW"/>
</dbReference>
<dbReference type="InterPro" id="IPR026607">
    <property type="entry name" value="DMRT"/>
</dbReference>
<organism evidence="8 9">
    <name type="scientific">Chironomus riparius</name>
    <dbReference type="NCBI Taxonomy" id="315576"/>
    <lineage>
        <taxon>Eukaryota</taxon>
        <taxon>Metazoa</taxon>
        <taxon>Ecdysozoa</taxon>
        <taxon>Arthropoda</taxon>
        <taxon>Hexapoda</taxon>
        <taxon>Insecta</taxon>
        <taxon>Pterygota</taxon>
        <taxon>Neoptera</taxon>
        <taxon>Endopterygota</taxon>
        <taxon>Diptera</taxon>
        <taxon>Nematocera</taxon>
        <taxon>Chironomoidea</taxon>
        <taxon>Chironomidae</taxon>
        <taxon>Chironominae</taxon>
        <taxon>Chironomus</taxon>
    </lineage>
</organism>
<dbReference type="GO" id="GO:0000981">
    <property type="term" value="F:DNA-binding transcription factor activity, RNA polymerase II-specific"/>
    <property type="evidence" value="ECO:0007669"/>
    <property type="project" value="TreeGrafter"/>
</dbReference>
<name>A0A9N9S1G3_9DIPT</name>
<keyword evidence="3 5" id="KW-0238">DNA-binding</keyword>
<dbReference type="InterPro" id="IPR036407">
    <property type="entry name" value="DM_DNA-bd_sf"/>
</dbReference>
<evidence type="ECO:0000313" key="9">
    <source>
        <dbReference type="Proteomes" id="UP001153620"/>
    </source>
</evidence>
<feature type="compositionally biased region" description="Basic and acidic residues" evidence="6">
    <location>
        <begin position="300"/>
        <end position="318"/>
    </location>
</feature>
<comment type="subcellular location">
    <subcellularLocation>
        <location evidence="5">Nucleus</location>
    </subcellularLocation>
</comment>
<accession>A0A9N9S1G3</accession>
<evidence type="ECO:0000259" key="7">
    <source>
        <dbReference type="PROSITE" id="PS50809"/>
    </source>
</evidence>
<feature type="region of interest" description="Disordered" evidence="6">
    <location>
        <begin position="299"/>
        <end position="331"/>
    </location>
</feature>
<keyword evidence="9" id="KW-1185">Reference proteome</keyword>
<feature type="compositionally biased region" description="Low complexity" evidence="6">
    <location>
        <begin position="129"/>
        <end position="145"/>
    </location>
</feature>
<evidence type="ECO:0000256" key="5">
    <source>
        <dbReference type="PROSITE-ProRule" id="PRU00070"/>
    </source>
</evidence>
<dbReference type="PANTHER" id="PTHR12322:SF116">
    <property type="entry name" value="DOUBLESEX-MAB RELATED 99B"/>
    <property type="match status" value="1"/>
</dbReference>
<dbReference type="GO" id="GO:0000978">
    <property type="term" value="F:RNA polymerase II cis-regulatory region sequence-specific DNA binding"/>
    <property type="evidence" value="ECO:0007669"/>
    <property type="project" value="TreeGrafter"/>
</dbReference>
<gene>
    <name evidence="8" type="ORF">CHIRRI_LOCUS9299</name>
</gene>
<keyword evidence="4 5" id="KW-0539">Nucleus</keyword>
<dbReference type="InterPro" id="IPR014932">
    <property type="entry name" value="DSX_dimer"/>
</dbReference>
<reference evidence="8" key="1">
    <citation type="submission" date="2022-01" db="EMBL/GenBank/DDBJ databases">
        <authorList>
            <person name="King R."/>
        </authorList>
    </citation>
    <scope>NUCLEOTIDE SEQUENCE</scope>
</reference>
<dbReference type="GO" id="GO:0007548">
    <property type="term" value="P:sex differentiation"/>
    <property type="evidence" value="ECO:0007669"/>
    <property type="project" value="TreeGrafter"/>
</dbReference>
<dbReference type="AlphaFoldDB" id="A0A9N9S1G3"/>
<dbReference type="Gene3D" id="4.10.1040.10">
    <property type="entry name" value="DM DNA-binding domain"/>
    <property type="match status" value="1"/>
</dbReference>
<dbReference type="Proteomes" id="UP001153620">
    <property type="component" value="Chromosome 3"/>
</dbReference>
<feature type="domain" description="DM" evidence="7">
    <location>
        <begin position="50"/>
        <end position="97"/>
    </location>
</feature>
<feature type="region of interest" description="Disordered" evidence="6">
    <location>
        <begin position="111"/>
        <end position="191"/>
    </location>
</feature>
<feature type="compositionally biased region" description="Polar residues" evidence="6">
    <location>
        <begin position="35"/>
        <end position="44"/>
    </location>
</feature>
<dbReference type="GO" id="GO:0005634">
    <property type="term" value="C:nucleus"/>
    <property type="evidence" value="ECO:0007669"/>
    <property type="project" value="UniProtKB-SubCell"/>
</dbReference>
<dbReference type="Pfam" id="PF00751">
    <property type="entry name" value="DM"/>
    <property type="match status" value="1"/>
</dbReference>
<keyword evidence="2 5" id="KW-0862">Zinc</keyword>
<feature type="region of interest" description="Disordered" evidence="6">
    <location>
        <begin position="1"/>
        <end position="49"/>
    </location>
</feature>
<dbReference type="OrthoDB" id="5842031at2759"/>
<dbReference type="PROSITE" id="PS40000">
    <property type="entry name" value="DM_1"/>
    <property type="match status" value="1"/>
</dbReference>
<feature type="DNA-binding region" description="DM" evidence="5">
    <location>
        <begin position="50"/>
        <end position="97"/>
    </location>
</feature>
<evidence type="ECO:0000256" key="4">
    <source>
        <dbReference type="ARBA" id="ARBA00023242"/>
    </source>
</evidence>
<dbReference type="InterPro" id="IPR001275">
    <property type="entry name" value="DM_DNA-bd"/>
</dbReference>
<dbReference type="Pfam" id="PF08828">
    <property type="entry name" value="DSX_dimer"/>
    <property type="match status" value="1"/>
</dbReference>
<dbReference type="PANTHER" id="PTHR12322">
    <property type="entry name" value="DOUBLESEX AND MAB-3 RELATED TRANSCRIPTION FACTOR DMRT"/>
    <property type="match status" value="1"/>
</dbReference>
<reference evidence="8" key="2">
    <citation type="submission" date="2022-10" db="EMBL/GenBank/DDBJ databases">
        <authorList>
            <consortium name="ENA_rothamsted_submissions"/>
            <consortium name="culmorum"/>
            <person name="King R."/>
        </authorList>
    </citation>
    <scope>NUCLEOTIDE SEQUENCE</scope>
</reference>
<dbReference type="PROSITE" id="PS50809">
    <property type="entry name" value="DM_2"/>
    <property type="match status" value="1"/>
</dbReference>
<proteinExistence type="predicted"/>
<sequence>MKNMKIMHANYDTKASGSDQSESDIEMMDGPIMNGKSQNNSSSPRTPPNCARCRNHGHKLALRGHKRFCAYRYCNCEKCKLTAERQRVMALQTALRRAQAQDESRVLAQGEVPPPPIPSNIHHLLPARSTGSVSSSNGSVQLNQSPNQMLNQRSDSALGSQPSYENCDSSTASPNSQQMQQFPRQLPTIPNYPPLMEDYQDTEKQDYIVKAEQIVRKFNCVYEMMPLLYALVKATKGNVELSERLLIEGKTMCYNYYIEKKMILDLSKNCDDNENKSSSSNDLRGSNSISHSIDYLIGDAPKDKSPPLESNSETRKEGPSTSPLSLSPNSSFAASRLHSQSLLTSYFQSVSDQTFHTPRFSPVLSFPFIPSRHFYDNPIIRQHMQERLIEESEKKNLKNGKI</sequence>
<dbReference type="SUPFAM" id="SSF82927">
    <property type="entry name" value="Cysteine-rich DNA binding domain, (DM domain)"/>
    <property type="match status" value="1"/>
</dbReference>